<dbReference type="EMBL" id="AASE01000005">
    <property type="protein sequence ID" value="EAT59349.1"/>
    <property type="molecule type" value="Genomic_DNA"/>
</dbReference>
<comment type="caution">
    <text evidence="3">The sequence shown here is derived from an EMBL/GenBank/DDBJ whole genome shotgun (WGS) entry which is preliminary data.</text>
</comment>
<gene>
    <name evidence="3" type="ORF">CferDRAFT_1497</name>
</gene>
<dbReference type="SUPFAM" id="SSF52540">
    <property type="entry name" value="P-loop containing nucleoside triphosphate hydrolases"/>
    <property type="match status" value="1"/>
</dbReference>
<protein>
    <submittedName>
        <fullName evidence="3">Cobalamin synthesis protein, P47K</fullName>
    </submittedName>
</protein>
<dbReference type="InterPro" id="IPR003495">
    <property type="entry name" value="CobW/HypB/UreG_nucleotide-bd"/>
</dbReference>
<organism evidence="3 4">
    <name type="scientific">Chlorobium ferrooxidans DSM 13031</name>
    <dbReference type="NCBI Taxonomy" id="377431"/>
    <lineage>
        <taxon>Bacteria</taxon>
        <taxon>Pseudomonadati</taxon>
        <taxon>Chlorobiota</taxon>
        <taxon>Chlorobiia</taxon>
        <taxon>Chlorobiales</taxon>
        <taxon>Chlorobiaceae</taxon>
        <taxon>Chlorobium/Pelodictyon group</taxon>
        <taxon>Chlorobium</taxon>
    </lineage>
</organism>
<proteinExistence type="predicted"/>
<dbReference type="AlphaFoldDB" id="Q0YSN5"/>
<evidence type="ECO:0000256" key="1">
    <source>
        <dbReference type="SAM" id="MobiDB-lite"/>
    </source>
</evidence>
<feature type="region of interest" description="Disordered" evidence="1">
    <location>
        <begin position="215"/>
        <end position="257"/>
    </location>
</feature>
<dbReference type="OrthoDB" id="9808822at2"/>
<evidence type="ECO:0000313" key="3">
    <source>
        <dbReference type="EMBL" id="EAT59349.1"/>
    </source>
</evidence>
<feature type="compositionally biased region" description="Basic and acidic residues" evidence="1">
    <location>
        <begin position="236"/>
        <end position="245"/>
    </location>
</feature>
<dbReference type="CDD" id="cd03112">
    <property type="entry name" value="CobW-like"/>
    <property type="match status" value="1"/>
</dbReference>
<dbReference type="InterPro" id="IPR051316">
    <property type="entry name" value="Zinc-reg_GTPase_activator"/>
</dbReference>
<reference evidence="3 4" key="1">
    <citation type="submission" date="2006-07" db="EMBL/GenBank/DDBJ databases">
        <title>Annotation of the draft genome assembly of Chlorobium ferroxidans DSM 13031.</title>
        <authorList>
            <consortium name="US DOE Joint Genome Institute (JGI-ORNL)"/>
            <person name="Larimer F."/>
            <person name="Land M."/>
            <person name="Hauser L."/>
        </authorList>
    </citation>
    <scope>NUCLEOTIDE SEQUENCE [LARGE SCALE GENOMIC DNA]</scope>
    <source>
        <strain evidence="3 4">DSM 13031</strain>
    </source>
</reference>
<dbReference type="Gene3D" id="3.40.50.300">
    <property type="entry name" value="P-loop containing nucleotide triphosphate hydrolases"/>
    <property type="match status" value="1"/>
</dbReference>
<dbReference type="Proteomes" id="UP000004162">
    <property type="component" value="Unassembled WGS sequence"/>
</dbReference>
<evidence type="ECO:0000313" key="4">
    <source>
        <dbReference type="Proteomes" id="UP000004162"/>
    </source>
</evidence>
<evidence type="ECO:0000259" key="2">
    <source>
        <dbReference type="Pfam" id="PF02492"/>
    </source>
</evidence>
<dbReference type="Pfam" id="PF02492">
    <property type="entry name" value="cobW"/>
    <property type="match status" value="1"/>
</dbReference>
<dbReference type="PANTHER" id="PTHR13748:SF46">
    <property type="entry name" value="ZINC CHAPERONE YEIR"/>
    <property type="match status" value="1"/>
</dbReference>
<feature type="domain" description="CobW/HypB/UreG nucleotide-binding" evidence="2">
    <location>
        <begin position="15"/>
        <end position="177"/>
    </location>
</feature>
<sequence length="355" mass="38854">MNAPARSYGKFHHIPTTIITGFLGAGKTTAINHLLNHKPSKERWAVLVNEFGQVGVDASLLSPRREVSIREISGGCLCCTAGASFEAALNRLIRDTSPQRILIEPTGIGHPLKIIRTLCSGYFQEVLDLKATICLVDARKLGDVRYREHPSFQDQLNLADLLIASKADCYTARDRTAFLNLAASAEPPKAMVAEISFGQLDPLLLDYPRNRSRSAGFPDAHTRKNEPSASAVSQNKEPETAEPVRPDSWTLHEGSGSGYSTGSWLIGSGYRFRQTALAALLNTLPFERVKGVMQCRDGWMSINGGEGQFTLSSGAPLNSSRLEIMDPAPLHTDEIDRQLRDTLCLSGDERGDFEC</sequence>
<dbReference type="GO" id="GO:0005737">
    <property type="term" value="C:cytoplasm"/>
    <property type="evidence" value="ECO:0007669"/>
    <property type="project" value="TreeGrafter"/>
</dbReference>
<dbReference type="PANTHER" id="PTHR13748">
    <property type="entry name" value="COBW-RELATED"/>
    <property type="match status" value="1"/>
</dbReference>
<dbReference type="InterPro" id="IPR027417">
    <property type="entry name" value="P-loop_NTPase"/>
</dbReference>
<name>Q0YSN5_9CHLB</name>
<dbReference type="RefSeq" id="WP_006366005.1">
    <property type="nucleotide sequence ID" value="NZ_AASE01000005.1"/>
</dbReference>
<accession>Q0YSN5</accession>
<reference evidence="3 4" key="2">
    <citation type="submission" date="2006-07" db="EMBL/GenBank/DDBJ databases">
        <title>Sequencing of the draft genome and assembly of Chlorobium ferroxidans DSM 13031.</title>
        <authorList>
            <consortium name="US DOE Joint Genome Institute (JGI-PGF)"/>
            <person name="Copeland A."/>
            <person name="Lucas S."/>
            <person name="Lapidus A."/>
            <person name="Barry K."/>
            <person name="Glavina del Rio T."/>
            <person name="Dalin E."/>
            <person name="Tice H."/>
            <person name="Bruce D."/>
            <person name="Pitluck S."/>
            <person name="Richardson P."/>
        </authorList>
    </citation>
    <scope>NUCLEOTIDE SEQUENCE [LARGE SCALE GENOMIC DNA]</scope>
    <source>
        <strain evidence="3 4">DSM 13031</strain>
    </source>
</reference>
<keyword evidence="4" id="KW-1185">Reference proteome</keyword>